<proteinExistence type="predicted"/>
<dbReference type="EMBL" id="LSRX01000515">
    <property type="protein sequence ID" value="OLP95128.1"/>
    <property type="molecule type" value="Genomic_DNA"/>
</dbReference>
<accession>A0A1Q9DIZ0</accession>
<dbReference type="AlphaFoldDB" id="A0A1Q9DIZ0"/>
<evidence type="ECO:0008006" key="5">
    <source>
        <dbReference type="Google" id="ProtNLM"/>
    </source>
</evidence>
<dbReference type="Proteomes" id="UP000186817">
    <property type="component" value="Unassembled WGS sequence"/>
</dbReference>
<evidence type="ECO:0000256" key="2">
    <source>
        <dbReference type="SAM" id="SignalP"/>
    </source>
</evidence>
<keyword evidence="2" id="KW-0732">Signal</keyword>
<feature type="signal peptide" evidence="2">
    <location>
        <begin position="1"/>
        <end position="17"/>
    </location>
</feature>
<evidence type="ECO:0000256" key="1">
    <source>
        <dbReference type="SAM" id="MobiDB-lite"/>
    </source>
</evidence>
<dbReference type="Pfam" id="PF20708">
    <property type="entry name" value="DUF6822"/>
    <property type="match status" value="1"/>
</dbReference>
<feature type="compositionally biased region" description="Basic and acidic residues" evidence="1">
    <location>
        <begin position="242"/>
        <end position="259"/>
    </location>
</feature>
<organism evidence="3 4">
    <name type="scientific">Symbiodinium microadriaticum</name>
    <name type="common">Dinoflagellate</name>
    <name type="synonym">Zooxanthella microadriatica</name>
    <dbReference type="NCBI Taxonomy" id="2951"/>
    <lineage>
        <taxon>Eukaryota</taxon>
        <taxon>Sar</taxon>
        <taxon>Alveolata</taxon>
        <taxon>Dinophyceae</taxon>
        <taxon>Suessiales</taxon>
        <taxon>Symbiodiniaceae</taxon>
        <taxon>Symbiodinium</taxon>
    </lineage>
</organism>
<sequence length="652" mass="71716">MACCHWKLLILCPLVAALPSLRLRRRETGERCFVDADGRERFFHGTNAIVQIEGEKVIAGQRVHGVQVLRPDVALKVVDVIRPVVESRLAEIRADAVNLGEQDLVDPGNHSLMKRLVGYLCKVIHRTPFARTPEVTILKTIYFKAPSEAVSEDSIQATADVSFVKEELIEVPNGMDVELNPLGHDGYDLVVTDDVVVPKPKTSNGAFKDRQPLFPTGGLPFNFPVVMSMQVDGQSITAGKKRPADTTGRNDSKKPKPTEPSELAAMPPPRSIECKQSQPAAVPPATECKQSEPAAVPPATEFKQSEPAAEPPATEPKQSEPAAEPLATEPKQSEPAAVPLPMELEQSKPAAVPPPTEPKQSACELAAAEPEEKTAGMPNAKPTVAEVKAANRRRELAKARAGIALLMSAKDMDDCRPPRGRLDFGYSQLLTAKMDRLCAGPEEIYRMWDLCKILAGWKTQTDREAAGMPVEATVPDGSGSLPEGAGSTGSGTPQPQLGAVGTPRLRFGLFEWVYGEWKDGHRTLEQIGSQYGRDWVRLFTLWKTWGLGSIWPRLHDILDLRPDSGSDEPPPLIEATDTLGDRIRLPFLVVRAYYEQWRQGFLEDEQLVIVYGAHWLPLFRGWKQTGLESVREELGEYVEWASYDWGTPSDTS</sequence>
<comment type="caution">
    <text evidence="3">The sequence shown here is derived from an EMBL/GenBank/DDBJ whole genome shotgun (WGS) entry which is preliminary data.</text>
</comment>
<evidence type="ECO:0000313" key="4">
    <source>
        <dbReference type="Proteomes" id="UP000186817"/>
    </source>
</evidence>
<reference evidence="3 4" key="1">
    <citation type="submission" date="2016-02" db="EMBL/GenBank/DDBJ databases">
        <title>Genome analysis of coral dinoflagellate symbionts highlights evolutionary adaptations to a symbiotic lifestyle.</title>
        <authorList>
            <person name="Aranda M."/>
            <person name="Li Y."/>
            <person name="Liew Y.J."/>
            <person name="Baumgarten S."/>
            <person name="Simakov O."/>
            <person name="Wilson M."/>
            <person name="Piel J."/>
            <person name="Ashoor H."/>
            <person name="Bougouffa S."/>
            <person name="Bajic V.B."/>
            <person name="Ryu T."/>
            <person name="Ravasi T."/>
            <person name="Bayer T."/>
            <person name="Micklem G."/>
            <person name="Kim H."/>
            <person name="Bhak J."/>
            <person name="Lajeunesse T.C."/>
            <person name="Voolstra C.R."/>
        </authorList>
    </citation>
    <scope>NUCLEOTIDE SEQUENCE [LARGE SCALE GENOMIC DNA]</scope>
    <source>
        <strain evidence="3 4">CCMP2467</strain>
    </source>
</reference>
<dbReference type="InterPro" id="IPR049225">
    <property type="entry name" value="DUF6822"/>
</dbReference>
<feature type="region of interest" description="Disordered" evidence="1">
    <location>
        <begin position="472"/>
        <end position="499"/>
    </location>
</feature>
<keyword evidence="4" id="KW-1185">Reference proteome</keyword>
<evidence type="ECO:0000313" key="3">
    <source>
        <dbReference type="EMBL" id="OLP95128.1"/>
    </source>
</evidence>
<feature type="region of interest" description="Disordered" evidence="1">
    <location>
        <begin position="234"/>
        <end position="334"/>
    </location>
</feature>
<name>A0A1Q9DIZ0_SYMMI</name>
<gene>
    <name evidence="3" type="ORF">AK812_SmicGene22761</name>
</gene>
<dbReference type="OrthoDB" id="10273543at2759"/>
<protein>
    <recommendedName>
        <fullName evidence="5">Zonadhesin</fullName>
    </recommendedName>
</protein>
<feature type="chain" id="PRO_5012232226" description="Zonadhesin" evidence="2">
    <location>
        <begin position="18"/>
        <end position="652"/>
    </location>
</feature>